<dbReference type="GO" id="GO:0005506">
    <property type="term" value="F:iron ion binding"/>
    <property type="evidence" value="ECO:0007669"/>
    <property type="project" value="InterPro"/>
</dbReference>
<reference evidence="8 9" key="1">
    <citation type="submission" date="2015-09" db="EMBL/GenBank/DDBJ databases">
        <title>Host preference determinants of Valsa canker pathogens revealed by comparative genomics.</title>
        <authorList>
            <person name="Yin Z."/>
            <person name="Huang L."/>
        </authorList>
    </citation>
    <scope>NUCLEOTIDE SEQUENCE [LARGE SCALE GENOMIC DNA]</scope>
    <source>
        <strain evidence="8 9">YSFL</strain>
    </source>
</reference>
<dbReference type="GO" id="GO:0020037">
    <property type="term" value="F:heme binding"/>
    <property type="evidence" value="ECO:0007669"/>
    <property type="project" value="InterPro"/>
</dbReference>
<dbReference type="GO" id="GO:0004497">
    <property type="term" value="F:monooxygenase activity"/>
    <property type="evidence" value="ECO:0007669"/>
    <property type="project" value="UniProtKB-KW"/>
</dbReference>
<evidence type="ECO:0000256" key="4">
    <source>
        <dbReference type="ARBA" id="ARBA00022723"/>
    </source>
</evidence>
<keyword evidence="7" id="KW-0503">Monooxygenase</keyword>
<dbReference type="Proteomes" id="UP000284375">
    <property type="component" value="Unassembled WGS sequence"/>
</dbReference>
<evidence type="ECO:0000313" key="8">
    <source>
        <dbReference type="EMBL" id="ROW00269.1"/>
    </source>
</evidence>
<keyword evidence="4" id="KW-0479">Metal-binding</keyword>
<dbReference type="OrthoDB" id="1844152at2759"/>
<evidence type="ECO:0000256" key="2">
    <source>
        <dbReference type="ARBA" id="ARBA00010617"/>
    </source>
</evidence>
<name>A0A423WAE0_CYTCH</name>
<dbReference type="STRING" id="252740.A0A423WAE0"/>
<protein>
    <recommendedName>
        <fullName evidence="10">Cytochrome P450</fullName>
    </recommendedName>
</protein>
<evidence type="ECO:0000256" key="5">
    <source>
        <dbReference type="ARBA" id="ARBA00023002"/>
    </source>
</evidence>
<keyword evidence="9" id="KW-1185">Reference proteome</keyword>
<dbReference type="InterPro" id="IPR001128">
    <property type="entry name" value="Cyt_P450"/>
</dbReference>
<dbReference type="CDD" id="cd11041">
    <property type="entry name" value="CYP503A1-like"/>
    <property type="match status" value="1"/>
</dbReference>
<dbReference type="SUPFAM" id="SSF48264">
    <property type="entry name" value="Cytochrome P450"/>
    <property type="match status" value="1"/>
</dbReference>
<dbReference type="GO" id="GO:0016705">
    <property type="term" value="F:oxidoreductase activity, acting on paired donors, with incorporation or reduction of molecular oxygen"/>
    <property type="evidence" value="ECO:0007669"/>
    <property type="project" value="InterPro"/>
</dbReference>
<evidence type="ECO:0008006" key="10">
    <source>
        <dbReference type="Google" id="ProtNLM"/>
    </source>
</evidence>
<comment type="caution">
    <text evidence="8">The sequence shown here is derived from an EMBL/GenBank/DDBJ whole genome shotgun (WGS) entry which is preliminary data.</text>
</comment>
<evidence type="ECO:0000313" key="9">
    <source>
        <dbReference type="Proteomes" id="UP000284375"/>
    </source>
</evidence>
<evidence type="ECO:0000256" key="7">
    <source>
        <dbReference type="ARBA" id="ARBA00023033"/>
    </source>
</evidence>
<accession>A0A423WAE0</accession>
<dbReference type="Pfam" id="PF00067">
    <property type="entry name" value="p450"/>
    <property type="match status" value="1"/>
</dbReference>
<evidence type="ECO:0000256" key="6">
    <source>
        <dbReference type="ARBA" id="ARBA00023004"/>
    </source>
</evidence>
<evidence type="ECO:0000256" key="3">
    <source>
        <dbReference type="ARBA" id="ARBA00022617"/>
    </source>
</evidence>
<evidence type="ECO:0000256" key="1">
    <source>
        <dbReference type="ARBA" id="ARBA00001971"/>
    </source>
</evidence>
<dbReference type="Gene3D" id="1.10.630.10">
    <property type="entry name" value="Cytochrome P450"/>
    <property type="match status" value="1"/>
</dbReference>
<gene>
    <name evidence="8" type="ORF">VSDG_03620</name>
</gene>
<dbReference type="EMBL" id="LJZO01000009">
    <property type="protein sequence ID" value="ROW00269.1"/>
    <property type="molecule type" value="Genomic_DNA"/>
</dbReference>
<dbReference type="PANTHER" id="PTHR46206">
    <property type="entry name" value="CYTOCHROME P450"/>
    <property type="match status" value="1"/>
</dbReference>
<keyword evidence="3" id="KW-0349">Heme</keyword>
<sequence length="551" mass="62875">MLTAMLQMILQDHGFLVLAVGAIVLGLLYRAHAASQFPEGLTLIREKAKRRHFSIKTRLAFYFHCSSLYRDVWDKFSKRGLPVLVPTLGIRRDIFLPHSSMQWLLSQPSSVLGMWEAFNEMFQLGHSLGHEKYMLDTWAVDVARHVLTQDLESFIEPVREELQFAIDSLIGMQTENWRTLDLLDTMRMLINRAGSRFVVGLPLCRDEGYLAASITSIESIVINAGVVGFMPPFLRPLFGRLACWNTRNVLADLESRCSVMLQERFAHIMENPDDESQDPSDLLQRMLRYAQLHRSSEMTTDQMTRRLVMANLGFIYQASFAASNMLRNILESDMQHNTIGVLRDEAERFMVAADGDPSRLWTRPNVARMVFADSVARETLRLNTVPTRALVRQVMVDDLHTDTGVPLPRGALVSFVSQPMHTDPDYFPDPHSFEPFRFVRLRNRDGDAHHARPSHPDTSSQGGNWSPHAFLSTANLLIFGRGRNSCPGRFLVDIQLKTLISHLLINYDIKLAEGKAKKPANSWLLEFIYPQKGVKILVKRRISGETRTWEQ</sequence>
<comment type="cofactor">
    <cofactor evidence="1">
        <name>heme</name>
        <dbReference type="ChEBI" id="CHEBI:30413"/>
    </cofactor>
</comment>
<dbReference type="InterPro" id="IPR036396">
    <property type="entry name" value="Cyt_P450_sf"/>
</dbReference>
<proteinExistence type="inferred from homology"/>
<dbReference type="PANTHER" id="PTHR46206:SF1">
    <property type="entry name" value="P450, PUTATIVE (EUROFUNG)-RELATED"/>
    <property type="match status" value="1"/>
</dbReference>
<dbReference type="AlphaFoldDB" id="A0A423WAE0"/>
<keyword evidence="6" id="KW-0408">Iron</keyword>
<keyword evidence="5" id="KW-0560">Oxidoreductase</keyword>
<organism evidence="8 9">
    <name type="scientific">Cytospora chrysosperma</name>
    <name type="common">Cytospora canker fungus</name>
    <name type="synonym">Sphaeria chrysosperma</name>
    <dbReference type="NCBI Taxonomy" id="252740"/>
    <lineage>
        <taxon>Eukaryota</taxon>
        <taxon>Fungi</taxon>
        <taxon>Dikarya</taxon>
        <taxon>Ascomycota</taxon>
        <taxon>Pezizomycotina</taxon>
        <taxon>Sordariomycetes</taxon>
        <taxon>Sordariomycetidae</taxon>
        <taxon>Diaporthales</taxon>
        <taxon>Cytosporaceae</taxon>
        <taxon>Cytospora</taxon>
    </lineage>
</organism>
<comment type="similarity">
    <text evidence="2">Belongs to the cytochrome P450 family.</text>
</comment>